<evidence type="ECO:0000256" key="1">
    <source>
        <dbReference type="ARBA" id="ARBA00022490"/>
    </source>
</evidence>
<keyword evidence="8 10" id="KW-0460">Magnesium</keyword>
<reference evidence="14 15" key="1">
    <citation type="submission" date="2018-01" db="EMBL/GenBank/DDBJ databases">
        <title>Metagenomic assembled genomes from two thermal pools in the Uzon Caldera, Kamchatka, Russia.</title>
        <authorList>
            <person name="Wilkins L."/>
            <person name="Ettinger C."/>
        </authorList>
    </citation>
    <scope>NUCLEOTIDE SEQUENCE [LARGE SCALE GENOMIC DNA]</scope>
    <source>
        <strain evidence="14">ZAV-06</strain>
    </source>
</reference>
<feature type="binding site" evidence="10">
    <location>
        <position position="216"/>
    </location>
    <ligand>
        <name>D-ribose 5-phosphate</name>
        <dbReference type="ChEBI" id="CHEBI:78346"/>
    </ligand>
</feature>
<feature type="binding site" evidence="10">
    <location>
        <position position="128"/>
    </location>
    <ligand>
        <name>Mg(2+)</name>
        <dbReference type="ChEBI" id="CHEBI:18420"/>
        <label>1</label>
    </ligand>
</feature>
<dbReference type="RefSeq" id="WP_014558128.1">
    <property type="nucleotide sequence ID" value="NZ_DSFH01000047.1"/>
</dbReference>
<organism evidence="14 15">
    <name type="scientific">Fervidicoccus fontis</name>
    <dbReference type="NCBI Taxonomy" id="683846"/>
    <lineage>
        <taxon>Archaea</taxon>
        <taxon>Thermoproteota</taxon>
        <taxon>Thermoprotei</taxon>
        <taxon>Fervidicoccales</taxon>
        <taxon>Fervidicoccaceae</taxon>
        <taxon>Fervidicoccus</taxon>
    </lineage>
</organism>
<dbReference type="Gene3D" id="3.40.50.2020">
    <property type="match status" value="2"/>
</dbReference>
<evidence type="ECO:0000259" key="11">
    <source>
        <dbReference type="Pfam" id="PF00156"/>
    </source>
</evidence>
<feature type="binding site" evidence="10">
    <location>
        <begin position="35"/>
        <end position="37"/>
    </location>
    <ligand>
        <name>ATP</name>
        <dbReference type="ChEBI" id="CHEBI:30616"/>
    </ligand>
</feature>
<name>A0A2J6N804_9CREN</name>
<dbReference type="CDD" id="cd06223">
    <property type="entry name" value="PRTases_typeI"/>
    <property type="match status" value="1"/>
</dbReference>
<evidence type="ECO:0000313" key="14">
    <source>
        <dbReference type="EMBL" id="PMB75471.1"/>
    </source>
</evidence>
<feature type="active site" evidence="10">
    <location>
        <position position="189"/>
    </location>
</feature>
<evidence type="ECO:0000313" key="15">
    <source>
        <dbReference type="Proteomes" id="UP000237153"/>
    </source>
</evidence>
<dbReference type="AlphaFoldDB" id="A0A2J6N804"/>
<comment type="cofactor">
    <cofactor evidence="10">
        <name>Mg(2+)</name>
        <dbReference type="ChEBI" id="CHEBI:18420"/>
    </cofactor>
    <text evidence="10">Binds 2 Mg(2+) ions per subunit.</text>
</comment>
<dbReference type="GO" id="GO:0005737">
    <property type="term" value="C:cytoplasm"/>
    <property type="evidence" value="ECO:0007669"/>
    <property type="project" value="UniProtKB-SubCell"/>
</dbReference>
<dbReference type="PANTHER" id="PTHR10210">
    <property type="entry name" value="RIBOSE-PHOSPHATE DIPHOSPHOKINASE FAMILY MEMBER"/>
    <property type="match status" value="1"/>
</dbReference>
<dbReference type="SUPFAM" id="SSF53271">
    <property type="entry name" value="PRTase-like"/>
    <property type="match status" value="2"/>
</dbReference>
<evidence type="ECO:0000256" key="6">
    <source>
        <dbReference type="ARBA" id="ARBA00022777"/>
    </source>
</evidence>
<feature type="binding site" evidence="10">
    <location>
        <position position="166"/>
    </location>
    <ligand>
        <name>Mg(2+)</name>
        <dbReference type="ChEBI" id="CHEBI:18420"/>
        <label>2</label>
    </ligand>
</feature>
<evidence type="ECO:0000256" key="3">
    <source>
        <dbReference type="ARBA" id="ARBA00022723"/>
    </source>
</evidence>
<comment type="subcellular location">
    <subcellularLocation>
        <location evidence="10">Cytoplasm</location>
    </subcellularLocation>
</comment>
<dbReference type="GO" id="GO:0006015">
    <property type="term" value="P:5-phosphoribose 1-diphosphate biosynthetic process"/>
    <property type="evidence" value="ECO:0007669"/>
    <property type="project" value="UniProtKB-UniRule"/>
</dbReference>
<feature type="binding site" evidence="10">
    <location>
        <position position="191"/>
    </location>
    <ligand>
        <name>D-ribose 5-phosphate</name>
        <dbReference type="ChEBI" id="CHEBI:78346"/>
    </ligand>
</feature>
<comment type="catalytic activity">
    <reaction evidence="9 10">
        <text>D-ribose 5-phosphate + ATP = 5-phospho-alpha-D-ribose 1-diphosphate + AMP + H(+)</text>
        <dbReference type="Rhea" id="RHEA:15609"/>
        <dbReference type="ChEBI" id="CHEBI:15378"/>
        <dbReference type="ChEBI" id="CHEBI:30616"/>
        <dbReference type="ChEBI" id="CHEBI:58017"/>
        <dbReference type="ChEBI" id="CHEBI:78346"/>
        <dbReference type="ChEBI" id="CHEBI:456215"/>
        <dbReference type="EC" id="2.7.6.1"/>
    </reaction>
</comment>
<evidence type="ECO:0000256" key="4">
    <source>
        <dbReference type="ARBA" id="ARBA00022727"/>
    </source>
</evidence>
<evidence type="ECO:0000256" key="9">
    <source>
        <dbReference type="ARBA" id="ARBA00049535"/>
    </source>
</evidence>
<evidence type="ECO:0000256" key="5">
    <source>
        <dbReference type="ARBA" id="ARBA00022741"/>
    </source>
</evidence>
<comment type="pathway">
    <text evidence="10">Metabolic intermediate biosynthesis; 5-phospho-alpha-D-ribose 1-diphosphate biosynthesis; 5-phospho-alpha-D-ribose 1-diphosphate from D-ribose 5-phosphate (route I): step 1/1.</text>
</comment>
<dbReference type="InterPro" id="IPR005946">
    <property type="entry name" value="Rib-P_diPkinase"/>
</dbReference>
<dbReference type="InterPro" id="IPR000836">
    <property type="entry name" value="PRTase_dom"/>
</dbReference>
<comment type="function">
    <text evidence="10">Involved in the biosynthesis of the central metabolite phospho-alpha-D-ribosyl-1-pyrophosphate (PRPP) via the transfer of pyrophosphoryl group from ATP to 1-hydroxyl of ribose-5-phosphate (Rib-5-P).</text>
</comment>
<dbReference type="Pfam" id="PF13793">
    <property type="entry name" value="Pribosyltran_N"/>
    <property type="match status" value="1"/>
</dbReference>
<keyword evidence="1 10" id="KW-0963">Cytoplasm</keyword>
<dbReference type="NCBIfam" id="TIGR01251">
    <property type="entry name" value="ribP_PPkin"/>
    <property type="match status" value="1"/>
</dbReference>
<evidence type="ECO:0000256" key="2">
    <source>
        <dbReference type="ARBA" id="ARBA00022679"/>
    </source>
</evidence>
<dbReference type="GO" id="GO:0000287">
    <property type="term" value="F:magnesium ion binding"/>
    <property type="evidence" value="ECO:0007669"/>
    <property type="project" value="UniProtKB-UniRule"/>
</dbReference>
<feature type="binding site" evidence="10">
    <location>
        <begin position="94"/>
        <end position="95"/>
    </location>
    <ligand>
        <name>ATP</name>
        <dbReference type="ChEBI" id="CHEBI:30616"/>
    </ligand>
</feature>
<dbReference type="GO" id="GO:0004749">
    <property type="term" value="F:ribose phosphate diphosphokinase activity"/>
    <property type="evidence" value="ECO:0007669"/>
    <property type="project" value="UniProtKB-UniRule"/>
</dbReference>
<dbReference type="Pfam" id="PF00156">
    <property type="entry name" value="Pribosyltran"/>
    <property type="match status" value="1"/>
</dbReference>
<keyword evidence="5 10" id="KW-0547">Nucleotide-binding</keyword>
<accession>A0A2J6N804</accession>
<dbReference type="PANTHER" id="PTHR10210:SF32">
    <property type="entry name" value="RIBOSE-PHOSPHATE PYROPHOSPHOKINASE 2"/>
    <property type="match status" value="1"/>
</dbReference>
<dbReference type="InterPro" id="IPR029099">
    <property type="entry name" value="Pribosyltran_N"/>
</dbReference>
<keyword evidence="6 10" id="KW-0418">Kinase</keyword>
<dbReference type="GO" id="GO:0016301">
    <property type="term" value="F:kinase activity"/>
    <property type="evidence" value="ECO:0007669"/>
    <property type="project" value="UniProtKB-KW"/>
</dbReference>
<dbReference type="Proteomes" id="UP000237153">
    <property type="component" value="Unassembled WGS sequence"/>
</dbReference>
<dbReference type="Proteomes" id="UP000886076">
    <property type="component" value="Unassembled WGS sequence"/>
</dbReference>
<feature type="domain" description="Phosphoribosyltransferase" evidence="11">
    <location>
        <begin position="150"/>
        <end position="267"/>
    </location>
</feature>
<evidence type="ECO:0000256" key="10">
    <source>
        <dbReference type="HAMAP-Rule" id="MF_00583"/>
    </source>
</evidence>
<dbReference type="FunFam" id="3.40.50.2020:FF:000014">
    <property type="entry name" value="Ribose-phosphate pyrophosphokinase 1"/>
    <property type="match status" value="1"/>
</dbReference>
<proteinExistence type="inferred from homology"/>
<dbReference type="InterPro" id="IPR037514">
    <property type="entry name" value="Rib-P_diPkinase_arc"/>
</dbReference>
<evidence type="ECO:0000256" key="8">
    <source>
        <dbReference type="ARBA" id="ARBA00022842"/>
    </source>
</evidence>
<dbReference type="SMART" id="SM01400">
    <property type="entry name" value="Pribosyltran_N"/>
    <property type="match status" value="1"/>
</dbReference>
<dbReference type="GO" id="GO:0006164">
    <property type="term" value="P:purine nucleotide biosynthetic process"/>
    <property type="evidence" value="ECO:0007669"/>
    <property type="project" value="TreeGrafter"/>
</dbReference>
<dbReference type="GO" id="GO:0005524">
    <property type="term" value="F:ATP binding"/>
    <property type="evidence" value="ECO:0007669"/>
    <property type="project" value="UniProtKB-KW"/>
</dbReference>
<sequence length="292" mass="32716">MDIILCGTKSDWFCDNLSKSLNIKSLKVFHKVFPDGETYIRVPEEVSGKKVILAHSLSPPQNDSIWELILILEALRELDIKEINGYIPYVAYSRQDKIFLNGEPISIKALLQILSQMGMSSIYTIDIHKPNTLSYFNGTSYNIIPFKSMANMIRNMAKHPFVISPDIGALERARRLANELSTDFDYMEKKRDVYTGKIEISFHEVNLKDRDVVIVDDIISTGGTVAEAAKKIYSLGAKKVFVAVSHALLAGDAINKLKEANVYSVLSANTLPPKSGVIYYDVIPELAEILKQ</sequence>
<evidence type="ECO:0000259" key="12">
    <source>
        <dbReference type="Pfam" id="PF13793"/>
    </source>
</evidence>
<keyword evidence="2 10" id="KW-0808">Transferase</keyword>
<dbReference type="EMBL" id="PNIM01000014">
    <property type="protein sequence ID" value="PMB75471.1"/>
    <property type="molecule type" value="Genomic_DNA"/>
</dbReference>
<feature type="domain" description="Ribose-phosphate pyrophosphokinase N-terminal" evidence="12">
    <location>
        <begin position="4"/>
        <end position="118"/>
    </location>
</feature>
<reference evidence="13" key="2">
    <citation type="journal article" date="2020" name="mSystems">
        <title>Genome- and Community-Level Interaction Insights into Carbon Utilization and Element Cycling Functions of Hydrothermarchaeota in Hydrothermal Sediment.</title>
        <authorList>
            <person name="Zhou Z."/>
            <person name="Liu Y."/>
            <person name="Xu W."/>
            <person name="Pan J."/>
            <person name="Luo Z.H."/>
            <person name="Li M."/>
        </authorList>
    </citation>
    <scope>NUCLEOTIDE SEQUENCE [LARGE SCALE GENOMIC DNA]</scope>
    <source>
        <strain evidence="13">SpSt-1261</strain>
    </source>
</reference>
<dbReference type="InterPro" id="IPR029057">
    <property type="entry name" value="PRTase-like"/>
</dbReference>
<keyword evidence="4 10" id="KW-0545">Nucleotide biosynthesis</keyword>
<dbReference type="GO" id="GO:0002189">
    <property type="term" value="C:ribose phosphate diphosphokinase complex"/>
    <property type="evidence" value="ECO:0007669"/>
    <property type="project" value="TreeGrafter"/>
</dbReference>
<dbReference type="HAMAP" id="MF_00583_A">
    <property type="entry name" value="RibP_PPkinase_A"/>
    <property type="match status" value="1"/>
</dbReference>
<dbReference type="GeneID" id="12450081"/>
<comment type="caution">
    <text evidence="14">The sequence shown here is derived from an EMBL/GenBank/DDBJ whole genome shotgun (WGS) entry which is preliminary data.</text>
</comment>
<comment type="similarity">
    <text evidence="10">Belongs to the ribose-phosphate pyrophosphokinase family. Class III (archaeal) subfamily.</text>
</comment>
<keyword evidence="7 10" id="KW-0067">ATP-binding</keyword>
<dbReference type="OMA" id="YFGWARQ"/>
<keyword evidence="3 10" id="KW-0479">Metal-binding</keyword>
<dbReference type="EC" id="2.7.6.1" evidence="10"/>
<evidence type="ECO:0000256" key="7">
    <source>
        <dbReference type="ARBA" id="ARBA00022840"/>
    </source>
</evidence>
<dbReference type="UniPathway" id="UPA00087">
    <property type="reaction ID" value="UER00172"/>
</dbReference>
<protein>
    <recommendedName>
        <fullName evidence="10">Ribose-phosphate pyrophosphokinase</fullName>
        <shortName evidence="10">RPPK</shortName>
        <ecNumber evidence="10">2.7.6.1</ecNumber>
    </recommendedName>
    <alternativeName>
        <fullName evidence="10">5-phospho-D-ribosyl alpha-1-diphosphate synthase</fullName>
    </alternativeName>
    <alternativeName>
        <fullName evidence="10">Phosphoribosyl diphosphate synthase</fullName>
    </alternativeName>
    <alternativeName>
        <fullName evidence="10">Phosphoribosyl pyrophosphate synthase</fullName>
        <shortName evidence="10">P-Rib-PP synthase</shortName>
        <shortName evidence="10">PRPP synthase</shortName>
        <shortName evidence="10">PRPPase</shortName>
    </alternativeName>
</protein>
<dbReference type="EMBL" id="DSFH01000047">
    <property type="protein sequence ID" value="HEW64062.1"/>
    <property type="molecule type" value="Genomic_DNA"/>
</dbReference>
<evidence type="ECO:0000313" key="13">
    <source>
        <dbReference type="EMBL" id="HEW64062.1"/>
    </source>
</evidence>
<feature type="binding site" evidence="10">
    <location>
        <begin position="220"/>
        <end position="224"/>
    </location>
    <ligand>
        <name>D-ribose 5-phosphate</name>
        <dbReference type="ChEBI" id="CHEBI:78346"/>
    </ligand>
</feature>
<gene>
    <name evidence="10 13" type="primary">prs</name>
    <name evidence="14" type="ORF">C0188_03060</name>
    <name evidence="13" type="ORF">ENO39_03290</name>
</gene>